<evidence type="ECO:0000256" key="1">
    <source>
        <dbReference type="SAM" id="Coils"/>
    </source>
</evidence>
<keyword evidence="4" id="KW-1185">Reference proteome</keyword>
<accession>A0AA86MWV2</accession>
<name>A0AA86MWV2_9BACT</name>
<evidence type="ECO:0000256" key="2">
    <source>
        <dbReference type="SAM" id="SignalP"/>
    </source>
</evidence>
<evidence type="ECO:0000313" key="4">
    <source>
        <dbReference type="Proteomes" id="UP001179121"/>
    </source>
</evidence>
<evidence type="ECO:0000313" key="3">
    <source>
        <dbReference type="EMBL" id="CAI4030467.1"/>
    </source>
</evidence>
<protein>
    <recommendedName>
        <fullName evidence="5">Lipoprotein</fullName>
    </recommendedName>
</protein>
<organism evidence="3 4">
    <name type="scientific">Nitrospira tepida</name>
    <dbReference type="NCBI Taxonomy" id="2973512"/>
    <lineage>
        <taxon>Bacteria</taxon>
        <taxon>Pseudomonadati</taxon>
        <taxon>Nitrospirota</taxon>
        <taxon>Nitrospiria</taxon>
        <taxon>Nitrospirales</taxon>
        <taxon>Nitrospiraceae</taxon>
        <taxon>Nitrospira</taxon>
    </lineage>
</organism>
<dbReference type="Proteomes" id="UP001179121">
    <property type="component" value="Chromosome"/>
</dbReference>
<feature type="chain" id="PRO_5041734056" description="Lipoprotein" evidence="2">
    <location>
        <begin position="24"/>
        <end position="233"/>
    </location>
</feature>
<feature type="coiled-coil region" evidence="1">
    <location>
        <begin position="51"/>
        <end position="81"/>
    </location>
</feature>
<dbReference type="EMBL" id="OX365700">
    <property type="protein sequence ID" value="CAI4030467.1"/>
    <property type="molecule type" value="Genomic_DNA"/>
</dbReference>
<gene>
    <name evidence="3" type="ORF">DNFV4_00895</name>
</gene>
<dbReference type="AlphaFoldDB" id="A0AA86MWV2"/>
<feature type="signal peptide" evidence="2">
    <location>
        <begin position="1"/>
        <end position="23"/>
    </location>
</feature>
<proteinExistence type="predicted"/>
<dbReference type="RefSeq" id="WP_289267455.1">
    <property type="nucleotide sequence ID" value="NZ_OX365700.1"/>
</dbReference>
<reference evidence="3" key="1">
    <citation type="submission" date="2022-10" db="EMBL/GenBank/DDBJ databases">
        <authorList>
            <person name="Koch H."/>
        </authorList>
    </citation>
    <scope>NUCLEOTIDE SEQUENCE</scope>
    <source>
        <strain evidence="3">DNF</strain>
    </source>
</reference>
<evidence type="ECO:0008006" key="5">
    <source>
        <dbReference type="Google" id="ProtNLM"/>
    </source>
</evidence>
<dbReference type="KEGG" id="nti:DNFV4_00895"/>
<keyword evidence="2" id="KW-0732">Signal</keyword>
<dbReference type="PROSITE" id="PS51257">
    <property type="entry name" value="PROKAR_LIPOPROTEIN"/>
    <property type="match status" value="1"/>
</dbReference>
<sequence>MPKRPVTIVSALAVLALATGCSAIHSGAVRDLIHKEGATIDRAQTNIALFEKQTDERIDYLKKAIEELNKAGKELQKVEALHHVVFSSYQNIEKKRGQDAHSATYLLGTLYLAQYEGLQKRVNDQFHEDFCALQEVAAGLGDSWKALATLHQQLRRYADQSVFASVDPQLIAALAEQAPGSSDHIARVLQTSRSVNDALDEALNFSFLRGRTLESTRSLTMDLVELLERVKKD</sequence>
<keyword evidence="1" id="KW-0175">Coiled coil</keyword>